<accession>A0A1M7NI85</accession>
<dbReference type="OrthoDB" id="3295680at2"/>
<evidence type="ECO:0000313" key="2">
    <source>
        <dbReference type="EMBL" id="SHN03536.1"/>
    </source>
</evidence>
<feature type="domain" description="SseB protein N-terminal" evidence="1">
    <location>
        <begin position="28"/>
        <end position="133"/>
    </location>
</feature>
<dbReference type="EMBL" id="FRCS01000002">
    <property type="protein sequence ID" value="SHN03536.1"/>
    <property type="molecule type" value="Genomic_DNA"/>
</dbReference>
<proteinExistence type="predicted"/>
<dbReference type="Pfam" id="PF07179">
    <property type="entry name" value="SseB"/>
    <property type="match status" value="1"/>
</dbReference>
<dbReference type="InterPro" id="IPR009839">
    <property type="entry name" value="SseB_N"/>
</dbReference>
<dbReference type="AlphaFoldDB" id="A0A1M7NI85"/>
<keyword evidence="3" id="KW-1185">Reference proteome</keyword>
<dbReference type="RefSeq" id="WP_143175111.1">
    <property type="nucleotide sequence ID" value="NZ_FRCS01000002.1"/>
</dbReference>
<organism evidence="2 3">
    <name type="scientific">Cryptosporangium aurantiacum</name>
    <dbReference type="NCBI Taxonomy" id="134849"/>
    <lineage>
        <taxon>Bacteria</taxon>
        <taxon>Bacillati</taxon>
        <taxon>Actinomycetota</taxon>
        <taxon>Actinomycetes</taxon>
        <taxon>Cryptosporangiales</taxon>
        <taxon>Cryptosporangiaceae</taxon>
        <taxon>Cryptosporangium</taxon>
    </lineage>
</organism>
<name>A0A1M7NI85_9ACTN</name>
<evidence type="ECO:0000259" key="1">
    <source>
        <dbReference type="Pfam" id="PF07179"/>
    </source>
</evidence>
<dbReference type="STRING" id="134849.SAMN05443668_102652"/>
<evidence type="ECO:0000313" key="3">
    <source>
        <dbReference type="Proteomes" id="UP000184440"/>
    </source>
</evidence>
<dbReference type="Proteomes" id="UP000184440">
    <property type="component" value="Unassembled WGS sequence"/>
</dbReference>
<sequence length="301" mass="31394">MDGRDLEGLLEAASDASAAGASAAGAPALGASRAGAEALGAALAALRDADLVVPVPPPAAAGRAPLSWATVTVDGRTWLPAFTSEDAFARSGAGEQTRTIAFLHLAAFWPDPRWHLAVNPGLPSRLLLEAGTVARLARDEPDVGVEQPVLQKVLTFDQVTAYLGGERLGISGFAHRLADAVLPDDPAALLTALGLGTELCDADGAIYLLRWGMVGATLYRVPYGGADEDGAAAMSGWVVEPPPFRGTGFVAGPDLVIREYKVDGVLPPHGSEIYHLPPGGPERRIAVFDADQRRWLMVRAV</sequence>
<protein>
    <submittedName>
        <fullName evidence="2">SseB protein N-terminal domain-containing protein</fullName>
    </submittedName>
</protein>
<reference evidence="2 3" key="1">
    <citation type="submission" date="2016-11" db="EMBL/GenBank/DDBJ databases">
        <authorList>
            <person name="Jaros S."/>
            <person name="Januszkiewicz K."/>
            <person name="Wedrychowicz H."/>
        </authorList>
    </citation>
    <scope>NUCLEOTIDE SEQUENCE [LARGE SCALE GENOMIC DNA]</scope>
    <source>
        <strain evidence="2 3">DSM 46144</strain>
    </source>
</reference>
<gene>
    <name evidence="2" type="ORF">SAMN05443668_102652</name>
</gene>